<accession>A0A2P8EEE5</accession>
<dbReference type="PANTHER" id="PTHR45947:SF3">
    <property type="entry name" value="SULFOQUINOVOSYL TRANSFERASE SQD2"/>
    <property type="match status" value="1"/>
</dbReference>
<dbReference type="AlphaFoldDB" id="A0A2P8EEE5"/>
<dbReference type="Pfam" id="PF00534">
    <property type="entry name" value="Glycos_transf_1"/>
    <property type="match status" value="1"/>
</dbReference>
<dbReference type="RefSeq" id="WP_106565880.1">
    <property type="nucleotide sequence ID" value="NZ_JAUVYL010000025.1"/>
</dbReference>
<dbReference type="InterPro" id="IPR050194">
    <property type="entry name" value="Glycosyltransferase_grp1"/>
</dbReference>
<evidence type="ECO:0000259" key="1">
    <source>
        <dbReference type="Pfam" id="PF00534"/>
    </source>
</evidence>
<dbReference type="Proteomes" id="UP000240708">
    <property type="component" value="Unassembled WGS sequence"/>
</dbReference>
<keyword evidence="4" id="KW-1185">Reference proteome</keyword>
<dbReference type="CDD" id="cd03808">
    <property type="entry name" value="GT4_CapM-like"/>
    <property type="match status" value="1"/>
</dbReference>
<evidence type="ECO:0000313" key="4">
    <source>
        <dbReference type="Proteomes" id="UP000240708"/>
    </source>
</evidence>
<dbReference type="Gene3D" id="3.40.50.2000">
    <property type="entry name" value="Glycogen Phosphorylase B"/>
    <property type="match status" value="2"/>
</dbReference>
<sequence>MPKLIRITTVPLSLKLLLAGQMKFMKDAGWEVLMVSADGREVQEVTRREGVPHHIVPFTRKITPFRDFYCLWLLYKLFKKEKPDIVHSHTPKAGLLSMLAAKLAGVKVRIHTVAGMPYMVAEKNKRKLLIKLEKLTYRWATEVWPNSNSLKEFILNERLVEPSKLKIIGQGSSNGVDLSKFSRQSLAENHLIAATMRIAPSENDYLILTIGRLVKDKGIEDLVEAFLASKIVNYAKLVLLGSFELDLNPINNEVVRKIQDHPRIVQIEWSDHVPHYLAMADVLVHPSHREGFPNVLLEAGAMQVPVICSDIIGNVDVVTHRKTGLLFPVKKKDILKEALEFAFVKRDYMQELADNLYLEVLEKYQRDNMHLLILENYQRLLSDK</sequence>
<dbReference type="InterPro" id="IPR001296">
    <property type="entry name" value="Glyco_trans_1"/>
</dbReference>
<evidence type="ECO:0000259" key="2">
    <source>
        <dbReference type="Pfam" id="PF13439"/>
    </source>
</evidence>
<dbReference type="EMBL" id="PYGF01000001">
    <property type="protein sequence ID" value="PSL07841.1"/>
    <property type="molecule type" value="Genomic_DNA"/>
</dbReference>
<reference evidence="3 4" key="1">
    <citation type="submission" date="2018-03" db="EMBL/GenBank/DDBJ databases">
        <title>Genomic Encyclopedia of Archaeal and Bacterial Type Strains, Phase II (KMG-II): from individual species to whole genera.</title>
        <authorList>
            <person name="Goeker M."/>
        </authorList>
    </citation>
    <scope>NUCLEOTIDE SEQUENCE [LARGE SCALE GENOMIC DNA]</scope>
    <source>
        <strain evidence="3 4">DSM 28057</strain>
    </source>
</reference>
<dbReference type="Pfam" id="PF13439">
    <property type="entry name" value="Glyco_transf_4"/>
    <property type="match status" value="1"/>
</dbReference>
<keyword evidence="3" id="KW-0808">Transferase</keyword>
<feature type="domain" description="Glycosyl transferase family 1" evidence="1">
    <location>
        <begin position="201"/>
        <end position="353"/>
    </location>
</feature>
<dbReference type="InterPro" id="IPR028098">
    <property type="entry name" value="Glyco_trans_4-like_N"/>
</dbReference>
<comment type="caution">
    <text evidence="3">The sequence shown here is derived from an EMBL/GenBank/DDBJ whole genome shotgun (WGS) entry which is preliminary data.</text>
</comment>
<dbReference type="OrthoDB" id="9790710at2"/>
<dbReference type="PANTHER" id="PTHR45947">
    <property type="entry name" value="SULFOQUINOVOSYL TRANSFERASE SQD2"/>
    <property type="match status" value="1"/>
</dbReference>
<dbReference type="GO" id="GO:0016757">
    <property type="term" value="F:glycosyltransferase activity"/>
    <property type="evidence" value="ECO:0007669"/>
    <property type="project" value="InterPro"/>
</dbReference>
<proteinExistence type="predicted"/>
<gene>
    <name evidence="3" type="ORF">CLV48_101779</name>
</gene>
<protein>
    <submittedName>
        <fullName evidence="3">Glycosyltransferase involved in cell wall biosynthesis</fullName>
    </submittedName>
</protein>
<dbReference type="SUPFAM" id="SSF53756">
    <property type="entry name" value="UDP-Glycosyltransferase/glycogen phosphorylase"/>
    <property type="match status" value="1"/>
</dbReference>
<feature type="domain" description="Glycosyltransferase subfamily 4-like N-terminal" evidence="2">
    <location>
        <begin position="25"/>
        <end position="178"/>
    </location>
</feature>
<name>A0A2P8EEE5_9BACT</name>
<organism evidence="3 4">
    <name type="scientific">Cecembia rubra</name>
    <dbReference type="NCBI Taxonomy" id="1485585"/>
    <lineage>
        <taxon>Bacteria</taxon>
        <taxon>Pseudomonadati</taxon>
        <taxon>Bacteroidota</taxon>
        <taxon>Cytophagia</taxon>
        <taxon>Cytophagales</taxon>
        <taxon>Cyclobacteriaceae</taxon>
        <taxon>Cecembia</taxon>
    </lineage>
</organism>
<evidence type="ECO:0000313" key="3">
    <source>
        <dbReference type="EMBL" id="PSL07841.1"/>
    </source>
</evidence>